<dbReference type="InterPro" id="IPR025505">
    <property type="entry name" value="FHIPEP_CS"/>
</dbReference>
<dbReference type="InterPro" id="IPR042193">
    <property type="entry name" value="FHIPEP_3"/>
</dbReference>
<keyword evidence="3" id="KW-0813">Transport</keyword>
<dbReference type="PRINTS" id="PR00949">
    <property type="entry name" value="TYPE3IMAPROT"/>
</dbReference>
<proteinExistence type="inferred from homology"/>
<dbReference type="InterPro" id="IPR006302">
    <property type="entry name" value="T3SS_HrcV"/>
</dbReference>
<keyword evidence="4" id="KW-1003">Cell membrane</keyword>
<feature type="transmembrane region" description="Helical" evidence="9">
    <location>
        <begin position="19"/>
        <end position="36"/>
    </location>
</feature>
<evidence type="ECO:0000256" key="2">
    <source>
        <dbReference type="ARBA" id="ARBA00008835"/>
    </source>
</evidence>
<evidence type="ECO:0000256" key="6">
    <source>
        <dbReference type="ARBA" id="ARBA00022692"/>
    </source>
</evidence>
<evidence type="ECO:0000256" key="1">
    <source>
        <dbReference type="ARBA" id="ARBA00004429"/>
    </source>
</evidence>
<dbReference type="Gene3D" id="1.10.8.540">
    <property type="entry name" value="FHIPEP family, domain 3"/>
    <property type="match status" value="1"/>
</dbReference>
<evidence type="ECO:0000313" key="10">
    <source>
        <dbReference type="EMBL" id="CAA6815738.1"/>
    </source>
</evidence>
<dbReference type="PANTHER" id="PTHR30161">
    <property type="entry name" value="FLAGELLAR EXPORT PROTEIN, MEMBRANE FLHA SUBUNIT-RELATED"/>
    <property type="match status" value="1"/>
</dbReference>
<dbReference type="Gene3D" id="3.40.50.12790">
    <property type="entry name" value="FHIPEP family, domain 4"/>
    <property type="match status" value="1"/>
</dbReference>
<evidence type="ECO:0000256" key="7">
    <source>
        <dbReference type="ARBA" id="ARBA00022989"/>
    </source>
</evidence>
<keyword evidence="5" id="KW-0997">Cell inner membrane</keyword>
<dbReference type="InterPro" id="IPR042196">
    <property type="entry name" value="FHIPEP_4"/>
</dbReference>
<comment type="subcellular location">
    <subcellularLocation>
        <location evidence="1">Cell inner membrane</location>
        <topology evidence="1">Multi-pass membrane protein</topology>
    </subcellularLocation>
</comment>
<feature type="transmembrane region" description="Helical" evidence="9">
    <location>
        <begin position="43"/>
        <end position="62"/>
    </location>
</feature>
<evidence type="ECO:0000256" key="9">
    <source>
        <dbReference type="SAM" id="Phobius"/>
    </source>
</evidence>
<gene>
    <name evidence="10" type="ORF">HELGO_WM16445</name>
</gene>
<dbReference type="InterPro" id="IPR001712">
    <property type="entry name" value="T3SS_FHIPEP"/>
</dbReference>
<feature type="transmembrane region" description="Helical" evidence="9">
    <location>
        <begin position="285"/>
        <end position="314"/>
    </location>
</feature>
<dbReference type="PANTHER" id="PTHR30161:SF2">
    <property type="entry name" value="INVASION PROTEIN INVA"/>
    <property type="match status" value="1"/>
</dbReference>
<organism evidence="10">
    <name type="scientific">uncultured Thiotrichaceae bacterium</name>
    <dbReference type="NCBI Taxonomy" id="298394"/>
    <lineage>
        <taxon>Bacteria</taxon>
        <taxon>Pseudomonadati</taxon>
        <taxon>Pseudomonadota</taxon>
        <taxon>Gammaproteobacteria</taxon>
        <taxon>Thiotrichales</taxon>
        <taxon>Thiotrichaceae</taxon>
        <taxon>environmental samples</taxon>
    </lineage>
</organism>
<protein>
    <submittedName>
        <fullName evidence="10">Low calcium response locus protein D</fullName>
    </submittedName>
</protein>
<keyword evidence="6 9" id="KW-0812">Transmembrane</keyword>
<evidence type="ECO:0000256" key="5">
    <source>
        <dbReference type="ARBA" id="ARBA00022519"/>
    </source>
</evidence>
<dbReference type="Pfam" id="PF00771">
    <property type="entry name" value="FHIPEP"/>
    <property type="match status" value="1"/>
</dbReference>
<dbReference type="AlphaFoldDB" id="A0A6S6TLI2"/>
<dbReference type="Gene3D" id="3.40.30.60">
    <property type="entry name" value="FHIPEP family, domain 1"/>
    <property type="match status" value="1"/>
</dbReference>
<feature type="transmembrane region" description="Helical" evidence="9">
    <location>
        <begin position="242"/>
        <end position="265"/>
    </location>
</feature>
<dbReference type="PIRSF" id="PIRSF005419">
    <property type="entry name" value="FlhA"/>
    <property type="match status" value="1"/>
</dbReference>
<dbReference type="InterPro" id="IPR042194">
    <property type="entry name" value="FHIPEP_1"/>
</dbReference>
<dbReference type="GO" id="GO:0009306">
    <property type="term" value="P:protein secretion"/>
    <property type="evidence" value="ECO:0007669"/>
    <property type="project" value="InterPro"/>
</dbReference>
<evidence type="ECO:0000256" key="3">
    <source>
        <dbReference type="ARBA" id="ARBA00022448"/>
    </source>
</evidence>
<evidence type="ECO:0000256" key="4">
    <source>
        <dbReference type="ARBA" id="ARBA00022475"/>
    </source>
</evidence>
<dbReference type="PROSITE" id="PS00994">
    <property type="entry name" value="FHIPEP"/>
    <property type="match status" value="1"/>
</dbReference>
<dbReference type="GO" id="GO:0005886">
    <property type="term" value="C:plasma membrane"/>
    <property type="evidence" value="ECO:0007669"/>
    <property type="project" value="UniProtKB-SubCell"/>
</dbReference>
<name>A0A6S6TLI2_9GAMM</name>
<sequence length="702" mass="77525">MFNERFQETLLNLTKRNDIVLAVFLVSIAFMMILPMPTWTLDILIAFNLSGTIMLMVVAVYLPSPLAFSAFPAVLLLTTLFRLALSIASTRLILLQADAGKIIFTFGDFVVAGNIVVGFVVFLIITTVQFIVITKGSERVAEVSARFSLDAMPGKQMSIDSDLRSGVITVDEARAKRTRLEKESQLYGSMDGAMKFVKGDAIAGLVIIFVNILGGITVGMMQQGMTAGEAAEIYSILTIGDGLVSQIPALFISITAGIIVTRVAVDESSNLGQDIGKQLLAQPNALLIASGVVFFMGLIPGFPTIVFIMIGILLGTMGLIMRRVNDHKFHVEDEVSLIGSEVDEKDKLEALKNSTSATNEAYTPVLLEIATQARAHLVPDELNQRLVGVRRAFFKDMGVIVPAVSLRMSNDLGNDGYQISFQDVPIAHGNLGFEKVFVRQTPQNLKNLNVPYEEGENFLPGLPTVWVEKNYTGQLSEQDINTMTPIDIMAFHLEYSLKMNASQFIGVQEVHVLFNKLEAAGYGELIKETQQHLPLPKITDVLRRLADEQISVRNLRQILETLVEWGETEKNTATLTEYVRAGLKRQISHSFTYGSNVLPVYLMDPDTENVIQQSIRQTPMGSHLAWDEATSERFRLALQKNEEEAAKVEGLTARPVLLTSMELRQYISAHIASISASVPVLSFQELTRQVKLKPLGRIQIME</sequence>
<keyword evidence="8 9" id="KW-0472">Membrane</keyword>
<keyword evidence="7 9" id="KW-1133">Transmembrane helix</keyword>
<comment type="similarity">
    <text evidence="2">Belongs to the FHIPEP (flagella/HR/invasion proteins export pore) family.</text>
</comment>
<evidence type="ECO:0000256" key="8">
    <source>
        <dbReference type="ARBA" id="ARBA00023136"/>
    </source>
</evidence>
<dbReference type="NCBIfam" id="TIGR01399">
    <property type="entry name" value="hrcV"/>
    <property type="match status" value="1"/>
</dbReference>
<reference evidence="10" key="1">
    <citation type="submission" date="2020-01" db="EMBL/GenBank/DDBJ databases">
        <authorList>
            <person name="Meier V. D."/>
            <person name="Meier V D."/>
        </authorList>
    </citation>
    <scope>NUCLEOTIDE SEQUENCE</scope>
    <source>
        <strain evidence="10">HLG_WM_MAG_07</strain>
    </source>
</reference>
<feature type="transmembrane region" description="Helical" evidence="9">
    <location>
        <begin position="109"/>
        <end position="133"/>
    </location>
</feature>
<feature type="transmembrane region" description="Helical" evidence="9">
    <location>
        <begin position="201"/>
        <end position="221"/>
    </location>
</feature>
<feature type="transmembrane region" description="Helical" evidence="9">
    <location>
        <begin position="68"/>
        <end position="88"/>
    </location>
</feature>
<accession>A0A6S6TLI2</accession>
<dbReference type="EMBL" id="CACVAY010000072">
    <property type="protein sequence ID" value="CAA6815738.1"/>
    <property type="molecule type" value="Genomic_DNA"/>
</dbReference>